<dbReference type="VEuPathDB" id="FungiDB:BD410DRAFT_852930"/>
<gene>
    <name evidence="2" type="ORF">BD410DRAFT_852930</name>
</gene>
<accession>A0A4Y7Q9Z3</accession>
<sequence>MNTIVDHISSPAFGRIYTPSSGTMLGKAAATPATNLHGQTSDLDRQEVLVGCTKIPYVKLFYSQTMREVPLEDSELAATVKTSTTISEMDAATTAAAMAPSRQRSDLRSSPSVPMALAEYLKGGQDECPSATLWNGKGMEAFQVRGERQVLVGRLPLVKDQMAGGLEAEEVVMTAVVDERLDARKPLAKATQIARDCRSCPPSHRPAHRPLPLAHPHPYRVHSSTPQHRSRPRRHQPPHWQTSTRGSSVRGPAIGMVIQLRTSKANKFNFD</sequence>
<protein>
    <submittedName>
        <fullName evidence="2">Uncharacterized protein</fullName>
    </submittedName>
</protein>
<reference evidence="2 3" key="1">
    <citation type="submission" date="2018-06" db="EMBL/GenBank/DDBJ databases">
        <title>A transcriptomic atlas of mushroom development highlights an independent origin of complex multicellularity.</title>
        <authorList>
            <consortium name="DOE Joint Genome Institute"/>
            <person name="Krizsan K."/>
            <person name="Almasi E."/>
            <person name="Merenyi Z."/>
            <person name="Sahu N."/>
            <person name="Viragh M."/>
            <person name="Koszo T."/>
            <person name="Mondo S."/>
            <person name="Kiss B."/>
            <person name="Balint B."/>
            <person name="Kues U."/>
            <person name="Barry K."/>
            <person name="Hegedus J.C."/>
            <person name="Henrissat B."/>
            <person name="Johnson J."/>
            <person name="Lipzen A."/>
            <person name="Ohm R."/>
            <person name="Nagy I."/>
            <person name="Pangilinan J."/>
            <person name="Yan J."/>
            <person name="Xiong Y."/>
            <person name="Grigoriev I.V."/>
            <person name="Hibbett D.S."/>
            <person name="Nagy L.G."/>
        </authorList>
    </citation>
    <scope>NUCLEOTIDE SEQUENCE [LARGE SCALE GENOMIC DNA]</scope>
    <source>
        <strain evidence="2 3">SZMC22713</strain>
    </source>
</reference>
<name>A0A4Y7Q9Z3_9AGAM</name>
<evidence type="ECO:0000256" key="1">
    <source>
        <dbReference type="SAM" id="MobiDB-lite"/>
    </source>
</evidence>
<evidence type="ECO:0000313" key="2">
    <source>
        <dbReference type="EMBL" id="TDL24477.1"/>
    </source>
</evidence>
<proteinExistence type="predicted"/>
<keyword evidence="3" id="KW-1185">Reference proteome</keyword>
<dbReference type="EMBL" id="ML170166">
    <property type="protein sequence ID" value="TDL24477.1"/>
    <property type="molecule type" value="Genomic_DNA"/>
</dbReference>
<feature type="compositionally biased region" description="Low complexity" evidence="1">
    <location>
        <begin position="210"/>
        <end position="227"/>
    </location>
</feature>
<feature type="region of interest" description="Disordered" evidence="1">
    <location>
        <begin position="197"/>
        <end position="252"/>
    </location>
</feature>
<feature type="compositionally biased region" description="Basic residues" evidence="1">
    <location>
        <begin position="228"/>
        <end position="237"/>
    </location>
</feature>
<evidence type="ECO:0000313" key="3">
    <source>
        <dbReference type="Proteomes" id="UP000294933"/>
    </source>
</evidence>
<dbReference type="AlphaFoldDB" id="A0A4Y7Q9Z3"/>
<organism evidence="2 3">
    <name type="scientific">Rickenella mellea</name>
    <dbReference type="NCBI Taxonomy" id="50990"/>
    <lineage>
        <taxon>Eukaryota</taxon>
        <taxon>Fungi</taxon>
        <taxon>Dikarya</taxon>
        <taxon>Basidiomycota</taxon>
        <taxon>Agaricomycotina</taxon>
        <taxon>Agaricomycetes</taxon>
        <taxon>Hymenochaetales</taxon>
        <taxon>Rickenellaceae</taxon>
        <taxon>Rickenella</taxon>
    </lineage>
</organism>
<dbReference type="Proteomes" id="UP000294933">
    <property type="component" value="Unassembled WGS sequence"/>
</dbReference>